<organism evidence="2 3">
    <name type="scientific">Neiella holothuriorum</name>
    <dbReference type="NCBI Taxonomy" id="2870530"/>
    <lineage>
        <taxon>Bacteria</taxon>
        <taxon>Pseudomonadati</taxon>
        <taxon>Pseudomonadota</taxon>
        <taxon>Gammaproteobacteria</taxon>
        <taxon>Alteromonadales</taxon>
        <taxon>Echinimonadaceae</taxon>
        <taxon>Neiella</taxon>
    </lineage>
</organism>
<keyword evidence="1" id="KW-0812">Transmembrane</keyword>
<reference evidence="2" key="1">
    <citation type="submission" date="2021-07" db="EMBL/GenBank/DDBJ databases">
        <title>Neiella marina sp. nov., isolated from the intestinal content of sea cucumber Apostichopus japonicus.</title>
        <authorList>
            <person name="Bai X."/>
        </authorList>
    </citation>
    <scope>NUCLEOTIDE SEQUENCE</scope>
    <source>
        <strain evidence="2">126</strain>
    </source>
</reference>
<accession>A0ABS7EJ28</accession>
<gene>
    <name evidence="2" type="ORF">K0504_15035</name>
</gene>
<keyword evidence="3" id="KW-1185">Reference proteome</keyword>
<proteinExistence type="predicted"/>
<dbReference type="Proteomes" id="UP001166251">
    <property type="component" value="Unassembled WGS sequence"/>
</dbReference>
<keyword evidence="1" id="KW-1133">Transmembrane helix</keyword>
<sequence length="61" mass="6687">MYEHNGSGPRDIKQASMLMAGGKLLGYAAGQQLAKMPKTIIVLFVGLIVLYGLPFILQLFY</sequence>
<dbReference type="RefSeq" id="WP_220104971.1">
    <property type="nucleotide sequence ID" value="NZ_JAHZSS010000021.1"/>
</dbReference>
<feature type="transmembrane region" description="Helical" evidence="1">
    <location>
        <begin position="40"/>
        <end position="60"/>
    </location>
</feature>
<name>A0ABS7EJ28_9GAMM</name>
<evidence type="ECO:0000313" key="3">
    <source>
        <dbReference type="Proteomes" id="UP001166251"/>
    </source>
</evidence>
<protein>
    <submittedName>
        <fullName evidence="2">Uncharacterized protein</fullName>
    </submittedName>
</protein>
<comment type="caution">
    <text evidence="2">The sequence shown here is derived from an EMBL/GenBank/DDBJ whole genome shotgun (WGS) entry which is preliminary data.</text>
</comment>
<dbReference type="EMBL" id="JAHZSS010000021">
    <property type="protein sequence ID" value="MBW8192351.1"/>
    <property type="molecule type" value="Genomic_DNA"/>
</dbReference>
<keyword evidence="1" id="KW-0472">Membrane</keyword>
<evidence type="ECO:0000313" key="2">
    <source>
        <dbReference type="EMBL" id="MBW8192351.1"/>
    </source>
</evidence>
<evidence type="ECO:0000256" key="1">
    <source>
        <dbReference type="SAM" id="Phobius"/>
    </source>
</evidence>